<gene>
    <name evidence="2" type="ORF">EKO04_005205</name>
</gene>
<reference evidence="2" key="2">
    <citation type="submission" date="2020-09" db="EMBL/GenBank/DDBJ databases">
        <title>Reference genome assembly for Australian Ascochyta lentis isolate Al4.</title>
        <authorList>
            <person name="Lee R.C."/>
            <person name="Farfan-Caceres L.M."/>
            <person name="Debler J.W."/>
            <person name="Williams A.H."/>
            <person name="Henares B.M."/>
        </authorList>
    </citation>
    <scope>NUCLEOTIDE SEQUENCE</scope>
    <source>
        <strain evidence="2">Al4</strain>
    </source>
</reference>
<comment type="caution">
    <text evidence="2">The sequence shown here is derived from an EMBL/GenBank/DDBJ whole genome shotgun (WGS) entry which is preliminary data.</text>
</comment>
<keyword evidence="3" id="KW-1185">Reference proteome</keyword>
<reference evidence="2" key="1">
    <citation type="submission" date="2018-12" db="EMBL/GenBank/DDBJ databases">
        <authorList>
            <person name="Syme R.A."/>
            <person name="Farfan-Caceres L."/>
            <person name="Lichtenzveig J."/>
        </authorList>
    </citation>
    <scope>NUCLEOTIDE SEQUENCE</scope>
    <source>
        <strain evidence="2">Al4</strain>
    </source>
</reference>
<accession>A0A8H7J1D1</accession>
<evidence type="ECO:0000313" key="3">
    <source>
        <dbReference type="Proteomes" id="UP000651452"/>
    </source>
</evidence>
<organism evidence="2 3">
    <name type="scientific">Ascochyta lentis</name>
    <dbReference type="NCBI Taxonomy" id="205686"/>
    <lineage>
        <taxon>Eukaryota</taxon>
        <taxon>Fungi</taxon>
        <taxon>Dikarya</taxon>
        <taxon>Ascomycota</taxon>
        <taxon>Pezizomycotina</taxon>
        <taxon>Dothideomycetes</taxon>
        <taxon>Pleosporomycetidae</taxon>
        <taxon>Pleosporales</taxon>
        <taxon>Pleosporineae</taxon>
        <taxon>Didymellaceae</taxon>
        <taxon>Ascochyta</taxon>
    </lineage>
</organism>
<dbReference type="OrthoDB" id="3780500at2759"/>
<evidence type="ECO:0000256" key="1">
    <source>
        <dbReference type="SAM" id="MobiDB-lite"/>
    </source>
</evidence>
<feature type="region of interest" description="Disordered" evidence="1">
    <location>
        <begin position="1"/>
        <end position="35"/>
    </location>
</feature>
<dbReference type="AlphaFoldDB" id="A0A8H7J1D1"/>
<protein>
    <submittedName>
        <fullName evidence="2">Uncharacterized protein</fullName>
    </submittedName>
</protein>
<name>A0A8H7J1D1_9PLEO</name>
<feature type="compositionally biased region" description="Polar residues" evidence="1">
    <location>
        <begin position="1"/>
        <end position="19"/>
    </location>
</feature>
<sequence>MSGMSTSHLQSPSPTSTPTRELEDTQLDDSQPPTTSDVKYGFKIYRTDYSDESKWERFMTYLNAQVQARMKEENIAHEILNIDWAIETSPDIACASEEDIRRRFIAWVDSDDEPTDNSARFRACIVVDHDCLIDVNAVVELLEEADEELDEFDDDGLAWVRLVSRDPSEGSLRVCVSYLLPRTFNFVPYNWEQIGADGKDPARP</sequence>
<proteinExistence type="predicted"/>
<dbReference type="Proteomes" id="UP000651452">
    <property type="component" value="Unassembled WGS sequence"/>
</dbReference>
<evidence type="ECO:0000313" key="2">
    <source>
        <dbReference type="EMBL" id="KAF9696435.1"/>
    </source>
</evidence>
<dbReference type="EMBL" id="RZGK01000009">
    <property type="protein sequence ID" value="KAF9696435.1"/>
    <property type="molecule type" value="Genomic_DNA"/>
</dbReference>